<keyword evidence="2" id="KW-0964">Secreted</keyword>
<dbReference type="InterPro" id="IPR027797">
    <property type="entry name" value="PT-TG_dom"/>
</dbReference>
<gene>
    <name evidence="4" type="ORF">AB3N04_13035</name>
</gene>
<evidence type="ECO:0000256" key="1">
    <source>
        <dbReference type="ARBA" id="ARBA00004613"/>
    </source>
</evidence>
<comment type="subcellular location">
    <subcellularLocation>
        <location evidence="1">Secreted</location>
    </subcellularLocation>
</comment>
<evidence type="ECO:0000259" key="3">
    <source>
        <dbReference type="Pfam" id="PF14449"/>
    </source>
</evidence>
<sequence length="248" mass="26695">MAIAAEPERKWWQKAGDQIIDGAKTVGRVAKEHSRELSSAAIDFTPFLGYVKAGVEASSGVAPITKRELEDWEQALAAAAILGGGFVKLGTRGVRGAKSVGGHARKNVNSYSTLIDNKVKEIDKVDLPSTIASTFKDSNYRTVVTQENVTVYRAFGGKADIGGSFVTTTPAGNKIQSKIDLALLPGWKNTRSFEAVIEVPKGTTLNIGRAEKQYTKTGSLLNGDADQILLPLNPPSEWVKEVRNIPSR</sequence>
<dbReference type="RefSeq" id="WP_368503179.1">
    <property type="nucleotide sequence ID" value="NZ_CP162551.1"/>
</dbReference>
<dbReference type="AlphaFoldDB" id="A0AB39BNW3"/>
<dbReference type="Pfam" id="PF14449">
    <property type="entry name" value="PT-TG"/>
    <property type="match status" value="1"/>
</dbReference>
<organism evidence="4">
    <name type="scientific">Alkalihalophilus sp. As8PL</name>
    <dbReference type="NCBI Taxonomy" id="3237103"/>
    <lineage>
        <taxon>Bacteria</taxon>
        <taxon>Bacillati</taxon>
        <taxon>Bacillota</taxon>
        <taxon>Bacilli</taxon>
        <taxon>Bacillales</taxon>
        <taxon>Bacillaceae</taxon>
        <taxon>Alkalihalophilus</taxon>
    </lineage>
</organism>
<protein>
    <submittedName>
        <fullName evidence="4">Pre-toxin TG domain-containing protein</fullName>
    </submittedName>
</protein>
<name>A0AB39BNW3_9BACI</name>
<accession>A0AB39BNW3</accession>
<dbReference type="EMBL" id="CP162551">
    <property type="protein sequence ID" value="XDI35635.1"/>
    <property type="molecule type" value="Genomic_DNA"/>
</dbReference>
<evidence type="ECO:0000256" key="2">
    <source>
        <dbReference type="ARBA" id="ARBA00022525"/>
    </source>
</evidence>
<feature type="domain" description="Pre-toxin TG" evidence="3">
    <location>
        <begin position="35"/>
        <end position="98"/>
    </location>
</feature>
<proteinExistence type="predicted"/>
<dbReference type="GO" id="GO:0005576">
    <property type="term" value="C:extracellular region"/>
    <property type="evidence" value="ECO:0007669"/>
    <property type="project" value="UniProtKB-SubCell"/>
</dbReference>
<reference evidence="4" key="1">
    <citation type="submission" date="2024-07" db="EMBL/GenBank/DDBJ databases">
        <title>Identification and characteristics of an arsenic-resistant bacterial isolate, which belongs to a novel species.</title>
        <authorList>
            <person name="Juszczyk A."/>
            <person name="Kowalczyk A."/>
            <person name="Was K."/>
            <person name="Kosowicz W."/>
            <person name="Budzyn A."/>
            <person name="Latowski D."/>
        </authorList>
    </citation>
    <scope>NUCLEOTIDE SEQUENCE</scope>
    <source>
        <strain evidence="4">As8PL</strain>
    </source>
</reference>
<evidence type="ECO:0000313" key="4">
    <source>
        <dbReference type="EMBL" id="XDI35635.1"/>
    </source>
</evidence>